<comment type="similarity">
    <text evidence="1">Belongs to the acyl coenzyme A hydrolase family.</text>
</comment>
<dbReference type="InterPro" id="IPR029069">
    <property type="entry name" value="HotDog_dom_sf"/>
</dbReference>
<dbReference type="Pfam" id="PF03061">
    <property type="entry name" value="4HBT"/>
    <property type="match status" value="1"/>
</dbReference>
<dbReference type="EMBL" id="JACRTL010000001">
    <property type="protein sequence ID" value="MBC8609790.1"/>
    <property type="molecule type" value="Genomic_DNA"/>
</dbReference>
<sequence>MILSEHINGFGRLFGGRLMEWIDIVAGVVARRHCNHNITTVCIDKLHFKAPAHVNDIVVLHGKITYVGHTSMEVRVDTFVEDLNGRQRPINHAYVVMVAIDDNEKPTEVPGLILTNEQEKAEWEAGKRRSELRRQRRKDLF</sequence>
<dbReference type="InterPro" id="IPR006683">
    <property type="entry name" value="Thioestr_dom"/>
</dbReference>
<dbReference type="GO" id="GO:0006637">
    <property type="term" value="P:acyl-CoA metabolic process"/>
    <property type="evidence" value="ECO:0007669"/>
    <property type="project" value="TreeGrafter"/>
</dbReference>
<dbReference type="GO" id="GO:0052816">
    <property type="term" value="F:long-chain fatty acyl-CoA hydrolase activity"/>
    <property type="evidence" value="ECO:0007669"/>
    <property type="project" value="TreeGrafter"/>
</dbReference>
<evidence type="ECO:0000313" key="6">
    <source>
        <dbReference type="Proteomes" id="UP000632659"/>
    </source>
</evidence>
<dbReference type="InterPro" id="IPR033120">
    <property type="entry name" value="HOTDOG_ACOT"/>
</dbReference>
<evidence type="ECO:0000313" key="5">
    <source>
        <dbReference type="EMBL" id="MBC8609790.1"/>
    </source>
</evidence>
<proteinExistence type="inferred from homology"/>
<protein>
    <submittedName>
        <fullName evidence="5">Acyl-CoA thioesterase</fullName>
    </submittedName>
</protein>
<gene>
    <name evidence="5" type="ORF">H8702_01470</name>
</gene>
<evidence type="ECO:0000256" key="2">
    <source>
        <dbReference type="ARBA" id="ARBA00022801"/>
    </source>
</evidence>
<dbReference type="InterPro" id="IPR040170">
    <property type="entry name" value="Cytosol_ACT"/>
</dbReference>
<evidence type="ECO:0000256" key="3">
    <source>
        <dbReference type="PROSITE-ProRule" id="PRU01106"/>
    </source>
</evidence>
<dbReference type="Gene3D" id="3.10.129.10">
    <property type="entry name" value="Hotdog Thioesterase"/>
    <property type="match status" value="1"/>
</dbReference>
<dbReference type="PROSITE" id="PS51770">
    <property type="entry name" value="HOTDOG_ACOT"/>
    <property type="match status" value="1"/>
</dbReference>
<name>A0A8J6TWI5_9FIRM</name>
<keyword evidence="2 3" id="KW-0378">Hydrolase</keyword>
<dbReference type="PANTHER" id="PTHR11049">
    <property type="entry name" value="ACYL COENZYME A THIOESTER HYDROLASE"/>
    <property type="match status" value="1"/>
</dbReference>
<dbReference type="GO" id="GO:0005737">
    <property type="term" value="C:cytoplasm"/>
    <property type="evidence" value="ECO:0007669"/>
    <property type="project" value="TreeGrafter"/>
</dbReference>
<dbReference type="AlphaFoldDB" id="A0A8J6TWI5"/>
<organism evidence="5 6">
    <name type="scientific">Massiliimalia timonensis</name>
    <dbReference type="NCBI Taxonomy" id="1987501"/>
    <lineage>
        <taxon>Bacteria</taxon>
        <taxon>Bacillati</taxon>
        <taxon>Bacillota</taxon>
        <taxon>Clostridia</taxon>
        <taxon>Eubacteriales</taxon>
        <taxon>Oscillospiraceae</taxon>
        <taxon>Massiliimalia</taxon>
    </lineage>
</organism>
<dbReference type="RefSeq" id="WP_093988968.1">
    <property type="nucleotide sequence ID" value="NZ_FYDD01000003.1"/>
</dbReference>
<dbReference type="SUPFAM" id="SSF54637">
    <property type="entry name" value="Thioesterase/thiol ester dehydrase-isomerase"/>
    <property type="match status" value="1"/>
</dbReference>
<feature type="domain" description="HotDog ACOT-type" evidence="4">
    <location>
        <begin position="1"/>
        <end position="103"/>
    </location>
</feature>
<evidence type="ECO:0000259" key="4">
    <source>
        <dbReference type="PROSITE" id="PS51770"/>
    </source>
</evidence>
<accession>A0A8J6TWI5</accession>
<dbReference type="CDD" id="cd03442">
    <property type="entry name" value="BFIT_BACH"/>
    <property type="match status" value="1"/>
</dbReference>
<comment type="caution">
    <text evidence="5">The sequence shown here is derived from an EMBL/GenBank/DDBJ whole genome shotgun (WGS) entry which is preliminary data.</text>
</comment>
<dbReference type="OrthoDB" id="9791628at2"/>
<evidence type="ECO:0000256" key="1">
    <source>
        <dbReference type="ARBA" id="ARBA00010458"/>
    </source>
</evidence>
<reference evidence="5" key="1">
    <citation type="submission" date="2020-08" db="EMBL/GenBank/DDBJ databases">
        <title>Genome public.</title>
        <authorList>
            <person name="Liu C."/>
            <person name="Sun Q."/>
        </authorList>
    </citation>
    <scope>NUCLEOTIDE SEQUENCE</scope>
    <source>
        <strain evidence="5">NSJ-15</strain>
    </source>
</reference>
<dbReference type="Proteomes" id="UP000632659">
    <property type="component" value="Unassembled WGS sequence"/>
</dbReference>
<keyword evidence="6" id="KW-1185">Reference proteome</keyword>